<dbReference type="EMBL" id="CALNXI010000139">
    <property type="protein sequence ID" value="CAH3020185.1"/>
    <property type="molecule type" value="Genomic_DNA"/>
</dbReference>
<name>A0ABN8LXK0_9CNID</name>
<accession>A0ABN8LXK0</accession>
<organism evidence="2 3">
    <name type="scientific">Porites evermanni</name>
    <dbReference type="NCBI Taxonomy" id="104178"/>
    <lineage>
        <taxon>Eukaryota</taxon>
        <taxon>Metazoa</taxon>
        <taxon>Cnidaria</taxon>
        <taxon>Anthozoa</taxon>
        <taxon>Hexacorallia</taxon>
        <taxon>Scleractinia</taxon>
        <taxon>Fungiina</taxon>
        <taxon>Poritidae</taxon>
        <taxon>Porites</taxon>
    </lineage>
</organism>
<dbReference type="SUPFAM" id="SSF54060">
    <property type="entry name" value="His-Me finger endonucleases"/>
    <property type="match status" value="1"/>
</dbReference>
<dbReference type="InterPro" id="IPR044925">
    <property type="entry name" value="His-Me_finger_sf"/>
</dbReference>
<comment type="caution">
    <text evidence="2">The sequence shown here is derived from an EMBL/GenBank/DDBJ whole genome shotgun (WGS) entry which is preliminary data.</text>
</comment>
<proteinExistence type="predicted"/>
<reference evidence="2 3" key="1">
    <citation type="submission" date="2022-05" db="EMBL/GenBank/DDBJ databases">
        <authorList>
            <consortium name="Genoscope - CEA"/>
            <person name="William W."/>
        </authorList>
    </citation>
    <scope>NUCLEOTIDE SEQUENCE [LARGE SCALE GENOMIC DNA]</scope>
</reference>
<evidence type="ECO:0000259" key="1">
    <source>
        <dbReference type="Pfam" id="PF13392"/>
    </source>
</evidence>
<dbReference type="Proteomes" id="UP001159427">
    <property type="component" value="Unassembled WGS sequence"/>
</dbReference>
<dbReference type="Gene3D" id="3.90.75.20">
    <property type="match status" value="1"/>
</dbReference>
<keyword evidence="3" id="KW-1185">Reference proteome</keyword>
<dbReference type="InterPro" id="IPR003615">
    <property type="entry name" value="HNH_nuc"/>
</dbReference>
<sequence length="113" mass="13135">MNKFIFNNTAYVIHPKYDLYAGSADGMVINIVKKQPMKGYKNSTGYMICMVREHGQPGQRTYYVHRFVYECFNGIILEGKAIDHINNKRDDNRLCNLQLLTQQENCKKGDHSQ</sequence>
<evidence type="ECO:0000313" key="2">
    <source>
        <dbReference type="EMBL" id="CAH3020185.1"/>
    </source>
</evidence>
<evidence type="ECO:0000313" key="3">
    <source>
        <dbReference type="Proteomes" id="UP001159427"/>
    </source>
</evidence>
<protein>
    <recommendedName>
        <fullName evidence="1">HNH nuclease domain-containing protein</fullName>
    </recommendedName>
</protein>
<dbReference type="Pfam" id="PF13392">
    <property type="entry name" value="HNH_3"/>
    <property type="match status" value="1"/>
</dbReference>
<gene>
    <name evidence="2" type="ORF">PEVE_00006046</name>
</gene>
<feature type="domain" description="HNH nuclease" evidence="1">
    <location>
        <begin position="62"/>
        <end position="105"/>
    </location>
</feature>